<feature type="chain" id="PRO_5015717442" description="Lipoprotein" evidence="2">
    <location>
        <begin position="23"/>
        <end position="244"/>
    </location>
</feature>
<gene>
    <name evidence="3" type="ORF">CLV58_110162</name>
</gene>
<sequence length="244" mass="26690">MKINSLLFALPVLMLTSCYNTGTDASTGNTSDNGSAILAKQVAGVNMIKSDVIYEEPCAIIDEEFMRKTFNLGEDVKLEDVSAGKGCEFEWAGNKVLLSFGGRRPYQSMFTAAYQFDKMFQGKATGEDDVAKADTISGATVTADPKAGAGTPPDSAGAKQDDDKHKIKPAVAHGAYEPVKDFGDKAVWNASEGALHVLYINHIINVQVETKDKNDVKKERAKLMAEVLMERILDKEYFRHMESH</sequence>
<name>A0A2T0SWA3_9BACT</name>
<comment type="caution">
    <text evidence="3">The sequence shown here is derived from an EMBL/GenBank/DDBJ whole genome shotgun (WGS) entry which is preliminary data.</text>
</comment>
<feature type="region of interest" description="Disordered" evidence="1">
    <location>
        <begin position="141"/>
        <end position="165"/>
    </location>
</feature>
<reference evidence="3 4" key="1">
    <citation type="submission" date="2018-03" db="EMBL/GenBank/DDBJ databases">
        <title>Genomic Encyclopedia of Archaeal and Bacterial Type Strains, Phase II (KMG-II): from individual species to whole genera.</title>
        <authorList>
            <person name="Goeker M."/>
        </authorList>
    </citation>
    <scope>NUCLEOTIDE SEQUENCE [LARGE SCALE GENOMIC DNA]</scope>
    <source>
        <strain evidence="3 4">DSM 28354</strain>
    </source>
</reference>
<evidence type="ECO:0000313" key="4">
    <source>
        <dbReference type="Proteomes" id="UP000238375"/>
    </source>
</evidence>
<keyword evidence="4" id="KW-1185">Reference proteome</keyword>
<evidence type="ECO:0000256" key="1">
    <source>
        <dbReference type="SAM" id="MobiDB-lite"/>
    </source>
</evidence>
<accession>A0A2T0SWA3</accession>
<dbReference type="AlphaFoldDB" id="A0A2T0SWA3"/>
<dbReference type="RefSeq" id="WP_106138410.1">
    <property type="nucleotide sequence ID" value="NZ_PVTE01000010.1"/>
</dbReference>
<keyword evidence="2" id="KW-0732">Signal</keyword>
<dbReference type="OrthoDB" id="934672at2"/>
<dbReference type="PROSITE" id="PS51257">
    <property type="entry name" value="PROKAR_LIPOPROTEIN"/>
    <property type="match status" value="1"/>
</dbReference>
<organism evidence="3 4">
    <name type="scientific">Spirosoma oryzae</name>
    <dbReference type="NCBI Taxonomy" id="1469603"/>
    <lineage>
        <taxon>Bacteria</taxon>
        <taxon>Pseudomonadati</taxon>
        <taxon>Bacteroidota</taxon>
        <taxon>Cytophagia</taxon>
        <taxon>Cytophagales</taxon>
        <taxon>Cytophagaceae</taxon>
        <taxon>Spirosoma</taxon>
    </lineage>
</organism>
<dbReference type="EMBL" id="PVTE01000010">
    <property type="protein sequence ID" value="PRY37692.1"/>
    <property type="molecule type" value="Genomic_DNA"/>
</dbReference>
<evidence type="ECO:0000313" key="3">
    <source>
        <dbReference type="EMBL" id="PRY37692.1"/>
    </source>
</evidence>
<dbReference type="Proteomes" id="UP000238375">
    <property type="component" value="Unassembled WGS sequence"/>
</dbReference>
<evidence type="ECO:0000256" key="2">
    <source>
        <dbReference type="SAM" id="SignalP"/>
    </source>
</evidence>
<feature type="signal peptide" evidence="2">
    <location>
        <begin position="1"/>
        <end position="22"/>
    </location>
</feature>
<evidence type="ECO:0008006" key="5">
    <source>
        <dbReference type="Google" id="ProtNLM"/>
    </source>
</evidence>
<protein>
    <recommendedName>
        <fullName evidence="5">Lipoprotein</fullName>
    </recommendedName>
</protein>
<proteinExistence type="predicted"/>